<dbReference type="EMBL" id="JARRAG010000001">
    <property type="protein sequence ID" value="MDG3002887.1"/>
    <property type="molecule type" value="Genomic_DNA"/>
</dbReference>
<comment type="caution">
    <text evidence="3">The sequence shown here is derived from an EMBL/GenBank/DDBJ whole genome shotgun (WGS) entry which is preliminary data.</text>
</comment>
<evidence type="ECO:0000313" key="4">
    <source>
        <dbReference type="Proteomes" id="UP001216907"/>
    </source>
</evidence>
<evidence type="ECO:0000256" key="1">
    <source>
        <dbReference type="SAM" id="Coils"/>
    </source>
</evidence>
<dbReference type="RefSeq" id="WP_277859247.1">
    <property type="nucleotide sequence ID" value="NZ_JARRAG010000001.1"/>
</dbReference>
<dbReference type="PANTHER" id="PTHR30203">
    <property type="entry name" value="OUTER MEMBRANE CATION EFFLUX PROTEIN"/>
    <property type="match status" value="1"/>
</dbReference>
<feature type="compositionally biased region" description="Pro residues" evidence="2">
    <location>
        <begin position="833"/>
        <end position="850"/>
    </location>
</feature>
<keyword evidence="1" id="KW-0175">Coiled coil</keyword>
<evidence type="ECO:0000256" key="2">
    <source>
        <dbReference type="SAM" id="MobiDB-lite"/>
    </source>
</evidence>
<accession>A0ABT6F5M1</accession>
<dbReference type="InterPro" id="IPR010131">
    <property type="entry name" value="MdtP/NodT-like"/>
</dbReference>
<dbReference type="SUPFAM" id="SSF56954">
    <property type="entry name" value="Outer membrane efflux proteins (OEP)"/>
    <property type="match status" value="2"/>
</dbReference>
<gene>
    <name evidence="3" type="ORF">PZE19_03835</name>
</gene>
<evidence type="ECO:0000313" key="3">
    <source>
        <dbReference type="EMBL" id="MDG3002887.1"/>
    </source>
</evidence>
<keyword evidence="4" id="KW-1185">Reference proteome</keyword>
<sequence>MKELGREIDRGRARSPGSRTRRVLLWGLVAAAGAAGCTRSYYRDFADRDVYRILNNRLMDWRWNLPKRKVEADPTSRMADPKDPNHEPIPPDEPAARPFQVSSAFPFEFHGWKKRGTEPVEFLDWQRNVPAGSDGRLLLSRDSIMREAVVNSREYQFNYEDLYLSALSLTLAQFQFMIQGFSRNGLFFQHFGNTRNDSNQLQLSTDTGFTRQFMSGAQLLVDFANTVVFEYSGKGFNVAGPNLAINFTQPLLRGAWARIATQALSLQERGVLYAVRSFAHYRREFYVGLIAGNGYLGLLTQLQSIRNQEENLDSLERNLAQFEAELAGGFKSVLERDQIAQEYQSSQLSLLQAEAGLQTQIDLFKVQLGLPPEMAVRLDDAELDPFQLNDPKLDRLRTENQALFLSLLQADDAPKELLAEAGRRVGAGFAELEGVLKEARDELGRWRERLAAERGKGFKGPDAEEKKAFLARKLDLAKKIDETLQATGDSLDDDRERLGKLVARIDLAPTAESLRTLRDDLVNKALRSRLSEVFVAQTQARVYLIELKPVELTVDQAIQIALSNRLDLKNTLAQVTDAWRNEEVEANSLQGFLNFNYSTNLAAAPGHSTWFRFDSSASPHRVGITFDAPINRRIERNAYRASQITFQRSRRAYMQLRDEIVQQIRFDMRQLLLSRKQFDIGREQLITTSRQVEEAEYALQGDTEGRPVTLNLLRALQTLLSARNTLIATWINYETARMNLYRDFDLMDVDANGIWTNENDPELLPAALRIAAESPAFSLAIPAGVPDLGAAERDRDVIISDVKPADRVVPGEPRSGAGPLDDADLESDVAPPADGPPGPPPGPSPFGPPR</sequence>
<name>A0ABT6F5M1_9BACT</name>
<feature type="region of interest" description="Disordered" evidence="2">
    <location>
        <begin position="802"/>
        <end position="850"/>
    </location>
</feature>
<dbReference type="Gene3D" id="1.20.1600.10">
    <property type="entry name" value="Outer membrane efflux proteins (OEP)"/>
    <property type="match status" value="2"/>
</dbReference>
<feature type="coiled-coil region" evidence="1">
    <location>
        <begin position="298"/>
        <end position="325"/>
    </location>
</feature>
<proteinExistence type="predicted"/>
<reference evidence="3 4" key="1">
    <citation type="submission" date="2023-03" db="EMBL/GenBank/DDBJ databases">
        <title>Paludisphaera mucosa sp. nov. a novel planctomycete from northern fen.</title>
        <authorList>
            <person name="Ivanova A."/>
        </authorList>
    </citation>
    <scope>NUCLEOTIDE SEQUENCE [LARGE SCALE GENOMIC DNA]</scope>
    <source>
        <strain evidence="3 4">Pla2</strain>
    </source>
</reference>
<feature type="compositionally biased region" description="Basic and acidic residues" evidence="2">
    <location>
        <begin position="72"/>
        <end position="86"/>
    </location>
</feature>
<feature type="region of interest" description="Disordered" evidence="2">
    <location>
        <begin position="72"/>
        <end position="93"/>
    </location>
</feature>
<organism evidence="3 4">
    <name type="scientific">Paludisphaera mucosa</name>
    <dbReference type="NCBI Taxonomy" id="3030827"/>
    <lineage>
        <taxon>Bacteria</taxon>
        <taxon>Pseudomonadati</taxon>
        <taxon>Planctomycetota</taxon>
        <taxon>Planctomycetia</taxon>
        <taxon>Isosphaerales</taxon>
        <taxon>Isosphaeraceae</taxon>
        <taxon>Paludisphaera</taxon>
    </lineage>
</organism>
<feature type="coiled-coil region" evidence="1">
    <location>
        <begin position="429"/>
        <end position="456"/>
    </location>
</feature>
<dbReference type="Proteomes" id="UP001216907">
    <property type="component" value="Unassembled WGS sequence"/>
</dbReference>
<dbReference type="PANTHER" id="PTHR30203:SF33">
    <property type="entry name" value="BLR4455 PROTEIN"/>
    <property type="match status" value="1"/>
</dbReference>
<protein>
    <submittedName>
        <fullName evidence="3">TolC family protein</fullName>
    </submittedName>
</protein>